<name>A0A9Q0V3I1_SALPP</name>
<evidence type="ECO:0000313" key="3">
    <source>
        <dbReference type="Proteomes" id="UP001151532"/>
    </source>
</evidence>
<dbReference type="EMBL" id="JAPFFK010000010">
    <property type="protein sequence ID" value="KAJ6740528.1"/>
    <property type="molecule type" value="Genomic_DNA"/>
</dbReference>
<feature type="compositionally biased region" description="Low complexity" evidence="1">
    <location>
        <begin position="8"/>
        <end position="21"/>
    </location>
</feature>
<proteinExistence type="predicted"/>
<protein>
    <submittedName>
        <fullName evidence="2">Uncharacterized protein</fullName>
    </submittedName>
</protein>
<organism evidence="2 3">
    <name type="scientific">Salix purpurea</name>
    <name type="common">Purple osier willow</name>
    <dbReference type="NCBI Taxonomy" id="77065"/>
    <lineage>
        <taxon>Eukaryota</taxon>
        <taxon>Viridiplantae</taxon>
        <taxon>Streptophyta</taxon>
        <taxon>Embryophyta</taxon>
        <taxon>Tracheophyta</taxon>
        <taxon>Spermatophyta</taxon>
        <taxon>Magnoliopsida</taxon>
        <taxon>eudicotyledons</taxon>
        <taxon>Gunneridae</taxon>
        <taxon>Pentapetalae</taxon>
        <taxon>rosids</taxon>
        <taxon>fabids</taxon>
        <taxon>Malpighiales</taxon>
        <taxon>Salicaceae</taxon>
        <taxon>Saliceae</taxon>
        <taxon>Salix</taxon>
    </lineage>
</organism>
<dbReference type="Proteomes" id="UP001151532">
    <property type="component" value="Chromosome 7"/>
</dbReference>
<keyword evidence="3" id="KW-1185">Reference proteome</keyword>
<evidence type="ECO:0000256" key="1">
    <source>
        <dbReference type="SAM" id="MobiDB-lite"/>
    </source>
</evidence>
<reference evidence="2" key="1">
    <citation type="submission" date="2022-11" db="EMBL/GenBank/DDBJ databases">
        <authorList>
            <person name="Hyden B.L."/>
            <person name="Feng K."/>
            <person name="Yates T."/>
            <person name="Jawdy S."/>
            <person name="Smart L.B."/>
            <person name="Muchero W."/>
        </authorList>
    </citation>
    <scope>NUCLEOTIDE SEQUENCE</scope>
    <source>
        <tissue evidence="2">Shoot tip</tissue>
    </source>
</reference>
<sequence length="136" mass="15001">MNKEPSRSSRSPDSCPSLSESITRSKTKARDMEFSTLLSARTHILEPTCSKPYKRPGGSAAQALTVNRSISSPTYTGTCPSGHLSCRLLAGGPTSSRRIPGERWSWKGWIGNSSVEGYIEKSPQTLERRRISRFIL</sequence>
<comment type="caution">
    <text evidence="2">The sequence shown here is derived from an EMBL/GenBank/DDBJ whole genome shotgun (WGS) entry which is preliminary data.</text>
</comment>
<gene>
    <name evidence="2" type="ORF">OIU79_000614</name>
</gene>
<accession>A0A9Q0V3I1</accession>
<feature type="region of interest" description="Disordered" evidence="1">
    <location>
        <begin position="1"/>
        <end position="29"/>
    </location>
</feature>
<reference evidence="2" key="2">
    <citation type="journal article" date="2023" name="Int. J. Mol. Sci.">
        <title>De Novo Assembly and Annotation of 11 Diverse Shrub Willow (Salix) Genomes Reveals Novel Gene Organization in Sex-Linked Regions.</title>
        <authorList>
            <person name="Hyden B."/>
            <person name="Feng K."/>
            <person name="Yates T.B."/>
            <person name="Jawdy S."/>
            <person name="Cereghino C."/>
            <person name="Smart L.B."/>
            <person name="Muchero W."/>
        </authorList>
    </citation>
    <scope>NUCLEOTIDE SEQUENCE</scope>
    <source>
        <tissue evidence="2">Shoot tip</tissue>
    </source>
</reference>
<dbReference type="AlphaFoldDB" id="A0A9Q0V3I1"/>
<evidence type="ECO:0000313" key="2">
    <source>
        <dbReference type="EMBL" id="KAJ6740528.1"/>
    </source>
</evidence>